<keyword evidence="2" id="KW-0812">Transmembrane</keyword>
<accession>A0A2H9QSE0</accession>
<reference evidence="7 9" key="2">
    <citation type="submission" date="2017-09" db="EMBL/GenBank/DDBJ databases">
        <title>Depth-based differentiation of microbial function through sediment-hosted aquifers and enrichment of novel symbionts in the deep terrestrial subsurface.</title>
        <authorList>
            <person name="Probst A.J."/>
            <person name="Ladd B."/>
            <person name="Jarett J.K."/>
            <person name="Geller-Mcgrath D.E."/>
            <person name="Sieber C.M.K."/>
            <person name="Emerson J.B."/>
            <person name="Anantharaman K."/>
            <person name="Thomas B.C."/>
            <person name="Malmstrom R."/>
            <person name="Stieglmeier M."/>
            <person name="Klingl A."/>
            <person name="Woyke T."/>
            <person name="Ryan C.M."/>
            <person name="Banfield J.F."/>
        </authorList>
    </citation>
    <scope>NUCLEOTIDE SEQUENCE [LARGE SCALE GENOMIC DNA]</scope>
</reference>
<evidence type="ECO:0000313" key="8">
    <source>
        <dbReference type="Proteomes" id="UP000229789"/>
    </source>
</evidence>
<evidence type="ECO:0000313" key="6">
    <source>
        <dbReference type="EMBL" id="PJC01186.1"/>
    </source>
</evidence>
<gene>
    <name evidence="6" type="ORF">CO072_02135</name>
    <name evidence="5" type="ORF">CO124_01215</name>
    <name evidence="4" type="ORF">COS45_02035</name>
    <name evidence="3" type="ORF">COW69_01515</name>
</gene>
<evidence type="ECO:0000256" key="1">
    <source>
        <dbReference type="SAM" id="MobiDB-lite"/>
    </source>
</evidence>
<accession>A0A2G9LK53</accession>
<evidence type="ECO:0008006" key="10">
    <source>
        <dbReference type="Google" id="ProtNLM"/>
    </source>
</evidence>
<evidence type="ECO:0000313" key="4">
    <source>
        <dbReference type="EMBL" id="PIV13618.1"/>
    </source>
</evidence>
<feature type="transmembrane region" description="Helical" evidence="2">
    <location>
        <begin position="72"/>
        <end position="91"/>
    </location>
</feature>
<keyword evidence="2" id="KW-0472">Membrane</keyword>
<accession>A0A2H9M3D6</accession>
<evidence type="ECO:0000313" key="3">
    <source>
        <dbReference type="EMBL" id="PIN66560.1"/>
    </source>
</evidence>
<name>A0A2G9LK53_HUBC1</name>
<comment type="caution">
    <text evidence="3">The sequence shown here is derived from an EMBL/GenBank/DDBJ whole genome shotgun (WGS) entry which is preliminary data.</text>
</comment>
<dbReference type="EMBL" id="PEUT01000049">
    <property type="protein sequence ID" value="PIV13618.1"/>
    <property type="molecule type" value="Genomic_DNA"/>
</dbReference>
<dbReference type="Proteomes" id="UP000228888">
    <property type="component" value="Unassembled WGS sequence"/>
</dbReference>
<feature type="region of interest" description="Disordered" evidence="1">
    <location>
        <begin position="1"/>
        <end position="32"/>
    </location>
</feature>
<dbReference type="EMBL" id="PFUW01000018">
    <property type="protein sequence ID" value="PJB04110.1"/>
    <property type="molecule type" value="Genomic_DNA"/>
</dbReference>
<reference evidence="3 8" key="1">
    <citation type="submission" date="2017-09" db="EMBL/GenBank/DDBJ databases">
        <title>Depth-based differentiation of microbial function through sediment-hosted aquifers and enrichment of novel symbionts in the deep terrestrial subsurface.</title>
        <authorList>
            <person name="Probst A.J."/>
            <person name="Ladd B."/>
            <person name="Jarett J.K."/>
            <person name="Geller-Mcgrath D.E."/>
            <person name="Sieber C.M."/>
            <person name="Emerson J.B."/>
            <person name="Anantharaman K."/>
            <person name="Thomas B.C."/>
            <person name="Malmstrom R."/>
            <person name="Stieglmeier M."/>
            <person name="Klingl A."/>
            <person name="Woyke T."/>
            <person name="Ryan C.M."/>
            <person name="Banfield J.F."/>
        </authorList>
    </citation>
    <scope>NUCLEOTIDE SEQUENCE [LARGE SCALE GENOMIC DNA]</scope>
    <source>
        <strain evidence="4">CG03_land_8_20_14_0_80_31_114</strain>
        <strain evidence="3">CG18_big_fil_WC_8_21_14_2_50_31_19</strain>
        <strain evidence="6">CG_4_9_14_0_8_um_filter_31_21</strain>
        <strain evidence="5">CG_4_9_14_3_um_filter_31_125</strain>
    </source>
</reference>
<evidence type="ECO:0000256" key="2">
    <source>
        <dbReference type="SAM" id="Phobius"/>
    </source>
</evidence>
<accession>A0A2H9RCT6</accession>
<dbReference type="Proteomes" id="UP000229789">
    <property type="component" value="Unassembled WGS sequence"/>
</dbReference>
<protein>
    <recommendedName>
        <fullName evidence="10">Transmembrane protein</fullName>
    </recommendedName>
</protein>
<evidence type="ECO:0000313" key="9">
    <source>
        <dbReference type="Proteomes" id="UP000230713"/>
    </source>
</evidence>
<sequence>MVSKKKKQKSPKQKNKSLQIKNKKDEILQQNIPTLVKNKKNKSQQINKKNQNTKPCPQNQPSILICFLKENLIILGLFGLICIVACCYLLFAQQDQQPPICQLIKENATSASFIIDGTPWQFNTKNQFNIYQISNLTLNKKNVTLYANCQDVLNLKNEPNFANLSVDGIKSAKRIYIITEKNNPSEGLIPLFEFGSFCANGEYRYLNATCSIETDTELIKLANKSSGTFVIIYATLKNTGIDVSKENIIAFSSDDLRKLEIFNNYLIYKILGFV</sequence>
<keyword evidence="2" id="KW-1133">Transmembrane helix</keyword>
<organism evidence="3 8">
    <name type="scientific">Huberarchaeum crystalense</name>
    <dbReference type="NCBI Taxonomy" id="2014257"/>
    <lineage>
        <taxon>Archaea</taxon>
        <taxon>Candidatus Huberarchaeota</taxon>
        <taxon>Candidatus Huberarchaeia</taxon>
        <taxon>Candidatus Huberarchaeales</taxon>
        <taxon>Candidatus Huberarchaeaceae</taxon>
        <taxon>Candidatus Huberarchaeum</taxon>
    </lineage>
</organism>
<dbReference type="Proteomes" id="UP000231232">
    <property type="component" value="Unassembled WGS sequence"/>
</dbReference>
<dbReference type="Proteomes" id="UP000230713">
    <property type="component" value="Unassembled WGS sequence"/>
</dbReference>
<dbReference type="AlphaFoldDB" id="A0A2G9LK53"/>
<evidence type="ECO:0000313" key="7">
    <source>
        <dbReference type="Proteomes" id="UP000228888"/>
    </source>
</evidence>
<dbReference type="EMBL" id="PFSX01000054">
    <property type="protein sequence ID" value="PJC01186.1"/>
    <property type="molecule type" value="Genomic_DNA"/>
</dbReference>
<proteinExistence type="predicted"/>
<evidence type="ECO:0000313" key="5">
    <source>
        <dbReference type="EMBL" id="PJB04110.1"/>
    </source>
</evidence>
<dbReference type="EMBL" id="PCUF01000017">
    <property type="protein sequence ID" value="PIN66560.1"/>
    <property type="molecule type" value="Genomic_DNA"/>
</dbReference>
<feature type="compositionally biased region" description="Basic residues" evidence="1">
    <location>
        <begin position="1"/>
        <end position="15"/>
    </location>
</feature>